<dbReference type="AlphaFoldDB" id="A0A0A7S2I4"/>
<accession>A0A0A7S2I4</accession>
<dbReference type="PANTHER" id="PTHR36573:SF1">
    <property type="entry name" value="INTERMEMBRANE PHOSPHOLIPID TRANSPORT SYSTEM BINDING PROTEIN MLAC"/>
    <property type="match status" value="1"/>
</dbReference>
<reference evidence="2 3" key="1">
    <citation type="journal article" date="2014" name="Appl. Environ. Microbiol.">
        <title>Gut symbionts from distinct hosts exhibit genotoxic activity via divergent colibactin biosynthetic pathways.</title>
        <authorList>
            <person name="Engel P."/>
            <person name="Vizcaino M.I."/>
            <person name="Crawford J.M."/>
        </authorList>
    </citation>
    <scope>NUCLEOTIDE SEQUENCE [LARGE SCALE GENOMIC DNA]</scope>
    <source>
        <strain evidence="2 3">PEB0191</strain>
    </source>
</reference>
<evidence type="ECO:0000313" key="3">
    <source>
        <dbReference type="Proteomes" id="UP000030901"/>
    </source>
</evidence>
<dbReference type="HOGENOM" id="CLU_094502_3_0_6"/>
<dbReference type="InterPro" id="IPR008869">
    <property type="entry name" value="MlaC/ttg2D"/>
</dbReference>
<gene>
    <name evidence="2" type="ORF">FPB0191_01852</name>
</gene>
<dbReference type="STRING" id="1267021.FPB0191_01852"/>
<dbReference type="Pfam" id="PF05494">
    <property type="entry name" value="MlaC"/>
    <property type="match status" value="1"/>
</dbReference>
<dbReference type="Proteomes" id="UP000030901">
    <property type="component" value="Chromosome"/>
</dbReference>
<dbReference type="PIRSF" id="PIRSF004649">
    <property type="entry name" value="MlaC"/>
    <property type="match status" value="1"/>
</dbReference>
<dbReference type="KEGG" id="fpp:FPB0191_01852"/>
<evidence type="ECO:0000256" key="1">
    <source>
        <dbReference type="SAM" id="SignalP"/>
    </source>
</evidence>
<name>A0A0A7S2I4_FRIPE</name>
<dbReference type="Gene3D" id="3.10.450.710">
    <property type="entry name" value="Tgt2/MlaC"/>
    <property type="match status" value="1"/>
</dbReference>
<keyword evidence="1" id="KW-0732">Signal</keyword>
<sequence length="219" mass="24787">MLKKFIVIVTLIFAPIVMASEKNFEDPYQKTKIAAEKIFNAINQQSAQIKSNPEILRDVVKSDLLPYVHVKYAAALSLGDNYKNINKDERDAYFSAFERYLIQAFAQALSMYNGQSYQVESDKDVTGKNIVSVRVLLINPDKSQQPIRLDFQWRKNTATGEWQAYDMVAEGVSMITTKQSEWSTIVRQQGIKSLIAQLQSQASQKIDPNAIPNKTTASK</sequence>
<dbReference type="RefSeq" id="WP_039105534.1">
    <property type="nucleotide sequence ID" value="NZ_CALYQC010000049.1"/>
</dbReference>
<organism evidence="2 3">
    <name type="scientific">Frischella perrara</name>
    <dbReference type="NCBI Taxonomy" id="1267021"/>
    <lineage>
        <taxon>Bacteria</taxon>
        <taxon>Pseudomonadati</taxon>
        <taxon>Pseudomonadota</taxon>
        <taxon>Gammaproteobacteria</taxon>
        <taxon>Orbales</taxon>
        <taxon>Orbaceae</taxon>
        <taxon>Frischella</taxon>
    </lineage>
</organism>
<evidence type="ECO:0000313" key="2">
    <source>
        <dbReference type="EMBL" id="AJA45668.1"/>
    </source>
</evidence>
<dbReference type="EMBL" id="CP009056">
    <property type="protein sequence ID" value="AJA45668.1"/>
    <property type="molecule type" value="Genomic_DNA"/>
</dbReference>
<feature type="signal peptide" evidence="1">
    <location>
        <begin position="1"/>
        <end position="19"/>
    </location>
</feature>
<feature type="chain" id="PRO_5002046686" evidence="1">
    <location>
        <begin position="20"/>
        <end position="219"/>
    </location>
</feature>
<dbReference type="InterPro" id="IPR042245">
    <property type="entry name" value="Tgt2/MlaC_sf"/>
</dbReference>
<dbReference type="PANTHER" id="PTHR36573">
    <property type="entry name" value="INTERMEMBRANE PHOSPHOLIPID TRANSPORT SYSTEM BINDING PROTEIN MLAC"/>
    <property type="match status" value="1"/>
</dbReference>
<proteinExistence type="predicted"/>
<dbReference type="OrthoDB" id="9787053at2"/>
<keyword evidence="3" id="KW-1185">Reference proteome</keyword>
<dbReference type="NCBIfam" id="NF011697">
    <property type="entry name" value="PRK15117.1"/>
    <property type="match status" value="1"/>
</dbReference>
<protein>
    <submittedName>
        <fullName evidence="2">ABC-type transporter for resistance to organic solvents, auxiliary component</fullName>
    </submittedName>
</protein>